<gene>
    <name evidence="1" type="ORF">SBF1_20005</name>
</gene>
<dbReference type="Proteomes" id="UP000238916">
    <property type="component" value="Unassembled WGS sequence"/>
</dbReference>
<accession>A0A2U3KGW6</accession>
<evidence type="ECO:0000313" key="1">
    <source>
        <dbReference type="EMBL" id="SPF38915.1"/>
    </source>
</evidence>
<sequence>MLSSEVHFYERTDGKVEMQVNVKVDRKIEDYRWFNYKAGYDNHDHAGSRFDRSYFHGEPSFRSLP</sequence>
<dbReference type="AlphaFoldDB" id="A0A2U3KGW6"/>
<proteinExistence type="predicted"/>
<name>A0A2U3KGW6_9FIRM</name>
<reference evidence="2" key="1">
    <citation type="submission" date="2018-02" db="EMBL/GenBank/DDBJ databases">
        <authorList>
            <person name="Hausmann B."/>
        </authorList>
    </citation>
    <scope>NUCLEOTIDE SEQUENCE [LARGE SCALE GENOMIC DNA]</scope>
    <source>
        <strain evidence="2">Peat soil MAG SbF1</strain>
    </source>
</reference>
<organism evidence="1 2">
    <name type="scientific">Candidatus Desulfosporosinus infrequens</name>
    <dbReference type="NCBI Taxonomy" id="2043169"/>
    <lineage>
        <taxon>Bacteria</taxon>
        <taxon>Bacillati</taxon>
        <taxon>Bacillota</taxon>
        <taxon>Clostridia</taxon>
        <taxon>Eubacteriales</taxon>
        <taxon>Desulfitobacteriaceae</taxon>
        <taxon>Desulfosporosinus</taxon>
    </lineage>
</organism>
<protein>
    <submittedName>
        <fullName evidence="1">Uncharacterized protein</fullName>
    </submittedName>
</protein>
<dbReference type="EMBL" id="OMOF01000112">
    <property type="protein sequence ID" value="SPF38915.1"/>
    <property type="molecule type" value="Genomic_DNA"/>
</dbReference>
<evidence type="ECO:0000313" key="2">
    <source>
        <dbReference type="Proteomes" id="UP000238916"/>
    </source>
</evidence>